<dbReference type="GO" id="GO:0008662">
    <property type="term" value="F:1-phosphofructokinase activity"/>
    <property type="evidence" value="ECO:0007669"/>
    <property type="project" value="UniProtKB-UniRule"/>
</dbReference>
<keyword evidence="5 7" id="KW-0067">ATP-binding</keyword>
<dbReference type="OrthoDB" id="9801219at2"/>
<keyword evidence="11" id="KW-1185">Reference proteome</keyword>
<keyword evidence="2 7" id="KW-0808">Transferase</keyword>
<dbReference type="InterPro" id="IPR011611">
    <property type="entry name" value="PfkB_dom"/>
</dbReference>
<dbReference type="PROSITE" id="PS00583">
    <property type="entry name" value="PFKB_KINASES_1"/>
    <property type="match status" value="1"/>
</dbReference>
<evidence type="ECO:0000256" key="5">
    <source>
        <dbReference type="ARBA" id="ARBA00022840"/>
    </source>
</evidence>
<evidence type="ECO:0000259" key="9">
    <source>
        <dbReference type="Pfam" id="PF00294"/>
    </source>
</evidence>
<keyword evidence="4 8" id="KW-0418">Kinase</keyword>
<dbReference type="Proteomes" id="UP000216024">
    <property type="component" value="Unassembled WGS sequence"/>
</dbReference>
<dbReference type="PROSITE" id="PS00584">
    <property type="entry name" value="PFKB_KINASES_2"/>
    <property type="match status" value="1"/>
</dbReference>
<dbReference type="FunFam" id="3.40.1190.20:FF:000001">
    <property type="entry name" value="Phosphofructokinase"/>
    <property type="match status" value="1"/>
</dbReference>
<dbReference type="GO" id="GO:0044281">
    <property type="term" value="P:small molecule metabolic process"/>
    <property type="evidence" value="ECO:0007669"/>
    <property type="project" value="UniProtKB-ARBA"/>
</dbReference>
<dbReference type="GO" id="GO:2001059">
    <property type="term" value="P:D-tagatose 6-phosphate catabolic process"/>
    <property type="evidence" value="ECO:0007669"/>
    <property type="project" value="UniProtKB-UniPathway"/>
</dbReference>
<evidence type="ECO:0000256" key="1">
    <source>
        <dbReference type="ARBA" id="ARBA00005380"/>
    </source>
</evidence>
<dbReference type="NCBIfam" id="TIGR03168">
    <property type="entry name" value="1-PFK"/>
    <property type="match status" value="1"/>
</dbReference>
<comment type="caution">
    <text evidence="10">The sequence shown here is derived from an EMBL/GenBank/DDBJ whole genome shotgun (WGS) entry which is preliminary data.</text>
</comment>
<dbReference type="InterPro" id="IPR002173">
    <property type="entry name" value="Carboh/pur_kinase_PfkB_CS"/>
</dbReference>
<name>A0A267MP80_9FIRM</name>
<dbReference type="Gene3D" id="3.40.1190.20">
    <property type="match status" value="1"/>
</dbReference>
<dbReference type="GO" id="GO:0005988">
    <property type="term" value="P:lactose metabolic process"/>
    <property type="evidence" value="ECO:0007669"/>
    <property type="project" value="UniProtKB-KW"/>
</dbReference>
<dbReference type="PIRSF" id="PIRSF000535">
    <property type="entry name" value="1PFK/6PFK/LacC"/>
    <property type="match status" value="1"/>
</dbReference>
<feature type="domain" description="Carbohydrate kinase PfkB" evidence="9">
    <location>
        <begin position="10"/>
        <end position="282"/>
    </location>
</feature>
<evidence type="ECO:0000256" key="8">
    <source>
        <dbReference type="RuleBase" id="RU369061"/>
    </source>
</evidence>
<evidence type="ECO:0000313" key="11">
    <source>
        <dbReference type="Proteomes" id="UP000216024"/>
    </source>
</evidence>
<comment type="similarity">
    <text evidence="7">Belongs to the carbohydrate kinase PfkB family. LacC subfamily.</text>
</comment>
<evidence type="ECO:0000256" key="4">
    <source>
        <dbReference type="ARBA" id="ARBA00022777"/>
    </source>
</evidence>
<accession>A0A267MP80</accession>
<dbReference type="UniPathway" id="UPA00704">
    <property type="reaction ID" value="UER00715"/>
</dbReference>
<dbReference type="NCBIfam" id="TIGR03828">
    <property type="entry name" value="pfkB"/>
    <property type="match status" value="1"/>
</dbReference>
<comment type="function">
    <text evidence="8">Catalyzes the ATP-dependent phosphorylation of fructose-l-phosphate to fructose-l,6-bisphosphate.</text>
</comment>
<dbReference type="PANTHER" id="PTHR46566:SF1">
    <property type="entry name" value="1-PHOSPHOFRUCTOKINASE"/>
    <property type="match status" value="1"/>
</dbReference>
<dbReference type="GO" id="GO:0016052">
    <property type="term" value="P:carbohydrate catabolic process"/>
    <property type="evidence" value="ECO:0007669"/>
    <property type="project" value="UniProtKB-ARBA"/>
</dbReference>
<organism evidence="10 11">
    <name type="scientific">Anaeromicrobium sediminis</name>
    <dbReference type="NCBI Taxonomy" id="1478221"/>
    <lineage>
        <taxon>Bacteria</taxon>
        <taxon>Bacillati</taxon>
        <taxon>Bacillota</taxon>
        <taxon>Clostridia</taxon>
        <taxon>Peptostreptococcales</taxon>
        <taxon>Thermotaleaceae</taxon>
        <taxon>Anaeromicrobium</taxon>
    </lineage>
</organism>
<evidence type="ECO:0000256" key="2">
    <source>
        <dbReference type="ARBA" id="ARBA00022679"/>
    </source>
</evidence>
<comment type="catalytic activity">
    <reaction evidence="7">
        <text>D-tagatofuranose 6-phosphate + ATP = D-tagatofuranose 1,6-bisphosphate + ADP + H(+)</text>
        <dbReference type="Rhea" id="RHEA:12420"/>
        <dbReference type="ChEBI" id="CHEBI:15378"/>
        <dbReference type="ChEBI" id="CHEBI:30616"/>
        <dbReference type="ChEBI" id="CHEBI:58694"/>
        <dbReference type="ChEBI" id="CHEBI:58695"/>
        <dbReference type="ChEBI" id="CHEBI:456216"/>
        <dbReference type="EC" id="2.7.1.144"/>
    </reaction>
</comment>
<comment type="catalytic activity">
    <reaction evidence="6 8">
        <text>beta-D-fructose 1-phosphate + ATP = beta-D-fructose 1,6-bisphosphate + ADP + H(+)</text>
        <dbReference type="Rhea" id="RHEA:14213"/>
        <dbReference type="ChEBI" id="CHEBI:15378"/>
        <dbReference type="ChEBI" id="CHEBI:30616"/>
        <dbReference type="ChEBI" id="CHEBI:32966"/>
        <dbReference type="ChEBI" id="CHEBI:138881"/>
        <dbReference type="ChEBI" id="CHEBI:456216"/>
        <dbReference type="EC" id="2.7.1.56"/>
    </reaction>
</comment>
<dbReference type="GO" id="GO:0005829">
    <property type="term" value="C:cytosol"/>
    <property type="evidence" value="ECO:0007669"/>
    <property type="project" value="TreeGrafter"/>
</dbReference>
<dbReference type="InterPro" id="IPR017583">
    <property type="entry name" value="Tagatose/fructose_Pkinase"/>
</dbReference>
<dbReference type="EC" id="2.7.1.144" evidence="7"/>
<sequence>MIYTVTFNPSIDYIVSLEDFGLGTVNRVTKDAKYPGGKGINVSRVLNNLGKKSKALGFIGGFTGDFIEEFLKKENIDTHFIKIYEDTRINVKVKSNEETEINGNGPHIDDESLERLFNKIKKIKEDDYLVLSGNIQNSLPRNMYSKIQSLLKDKRVKVIVDTTKEALISTLENKPFLIKPNIKELEEIFETNIETREDVISYGKKLVAMGAQNVIISMGKDGALLVNKDVILYGEAPKGESKNSVGAGDSLVAGFIYGYGKNKNLLDGFKWGIACGSATAFSMDLCERPLVEKLLKEIKILTL</sequence>
<evidence type="ECO:0000313" key="10">
    <source>
        <dbReference type="EMBL" id="PAB60708.1"/>
    </source>
</evidence>
<dbReference type="Pfam" id="PF00294">
    <property type="entry name" value="PfkB"/>
    <property type="match status" value="1"/>
</dbReference>
<comment type="pathway">
    <text evidence="7">Carbohydrate metabolism; D-tagatose 6-phosphate degradation; D-glyceraldehyde 3-phosphate and glycerone phosphate from D-tagatose 6-phosphate: step 1/2.</text>
</comment>
<comment type="similarity">
    <text evidence="1">Belongs to the carbohydrate kinase pfkB family.</text>
</comment>
<evidence type="ECO:0000256" key="6">
    <source>
        <dbReference type="ARBA" id="ARBA00047745"/>
    </source>
</evidence>
<evidence type="ECO:0000256" key="3">
    <source>
        <dbReference type="ARBA" id="ARBA00022741"/>
    </source>
</evidence>
<dbReference type="GO" id="GO:0009024">
    <property type="term" value="F:tagatose-6-phosphate kinase activity"/>
    <property type="evidence" value="ECO:0007669"/>
    <property type="project" value="UniProtKB-EC"/>
</dbReference>
<gene>
    <name evidence="10" type="primary">pfkB</name>
    <name evidence="10" type="ORF">CCE28_03990</name>
</gene>
<protein>
    <recommendedName>
        <fullName evidence="7">Tagatose-6-phosphate kinase</fullName>
        <ecNumber evidence="7">2.7.1.144</ecNumber>
    </recommendedName>
</protein>
<proteinExistence type="inferred from homology"/>
<dbReference type="InterPro" id="IPR029056">
    <property type="entry name" value="Ribokinase-like"/>
</dbReference>
<keyword evidence="7" id="KW-0423">Lactose metabolism</keyword>
<evidence type="ECO:0000256" key="7">
    <source>
        <dbReference type="PIRNR" id="PIRNR000535"/>
    </source>
</evidence>
<dbReference type="AlphaFoldDB" id="A0A267MP80"/>
<dbReference type="GO" id="GO:0005524">
    <property type="term" value="F:ATP binding"/>
    <property type="evidence" value="ECO:0007669"/>
    <property type="project" value="UniProtKB-UniRule"/>
</dbReference>
<dbReference type="RefSeq" id="WP_095131202.1">
    <property type="nucleotide sequence ID" value="NZ_NIBG01000002.1"/>
</dbReference>
<dbReference type="CDD" id="cd01164">
    <property type="entry name" value="FruK_PfkB_like"/>
    <property type="match status" value="1"/>
</dbReference>
<dbReference type="InterPro" id="IPR022463">
    <property type="entry name" value="1-PFruKinase"/>
</dbReference>
<dbReference type="EMBL" id="NIBG01000002">
    <property type="protein sequence ID" value="PAB60708.1"/>
    <property type="molecule type" value="Genomic_DNA"/>
</dbReference>
<dbReference type="SUPFAM" id="SSF53613">
    <property type="entry name" value="Ribokinase-like"/>
    <property type="match status" value="1"/>
</dbReference>
<reference evidence="10 11" key="1">
    <citation type="submission" date="2017-06" db="EMBL/GenBank/DDBJ databases">
        <title>Draft genome sequence of anaerobic fermentative bacterium Anaeromicrobium sediminis DY2726D isolated from West Pacific Ocean sediments.</title>
        <authorList>
            <person name="Zeng X."/>
        </authorList>
    </citation>
    <scope>NUCLEOTIDE SEQUENCE [LARGE SCALE GENOMIC DNA]</scope>
    <source>
        <strain evidence="10 11">DY2726D</strain>
    </source>
</reference>
<keyword evidence="3 7" id="KW-0547">Nucleotide-binding</keyword>
<dbReference type="PANTHER" id="PTHR46566">
    <property type="entry name" value="1-PHOSPHOFRUCTOKINASE-RELATED"/>
    <property type="match status" value="1"/>
</dbReference>